<dbReference type="WBParaSite" id="JU765_v2.g4378.t1">
    <property type="protein sequence ID" value="JU765_v2.g4378.t1"/>
    <property type="gene ID" value="JU765_v2.g4378"/>
</dbReference>
<evidence type="ECO:0000313" key="1">
    <source>
        <dbReference type="Proteomes" id="UP000887576"/>
    </source>
</evidence>
<sequence length="299" mass="35557">MEKKNLFFQFNSTFVHCSLGTQPLFYDQVIAEEVDQHVDPSILPTAKFQNLDDLLKRQLYQRCFPVIRRKLWLSSTETSDLGEKPKTYGTTAAIFKEIEECSQKLSDENVVIILFNSEGHHFDVKFEEIHHLNLNCLKQIFEFQMANFYFENSTVSNQQLDNFLPRHASYFAVKNSNIDFQHILDILPNLKFFVYDSPLPDDWEKILFKSKQKFDKILIKQGKLKDVKSLYNFIQNRPLHINFLFHIEEMAVDKKELFKYFKKCDCRHTIQKCIVIDSPWLILCCKKTSDVKREKYLHF</sequence>
<evidence type="ECO:0000313" key="2">
    <source>
        <dbReference type="WBParaSite" id="JU765_v2.g4378.t1"/>
    </source>
</evidence>
<protein>
    <submittedName>
        <fullName evidence="2">Uncharacterized protein</fullName>
    </submittedName>
</protein>
<dbReference type="Proteomes" id="UP000887576">
    <property type="component" value="Unplaced"/>
</dbReference>
<name>A0AC34R7Z2_9BILA</name>
<accession>A0AC34R7Z2</accession>
<organism evidence="1 2">
    <name type="scientific">Panagrolaimus sp. JU765</name>
    <dbReference type="NCBI Taxonomy" id="591449"/>
    <lineage>
        <taxon>Eukaryota</taxon>
        <taxon>Metazoa</taxon>
        <taxon>Ecdysozoa</taxon>
        <taxon>Nematoda</taxon>
        <taxon>Chromadorea</taxon>
        <taxon>Rhabditida</taxon>
        <taxon>Tylenchina</taxon>
        <taxon>Panagrolaimomorpha</taxon>
        <taxon>Panagrolaimoidea</taxon>
        <taxon>Panagrolaimidae</taxon>
        <taxon>Panagrolaimus</taxon>
    </lineage>
</organism>
<proteinExistence type="predicted"/>
<reference evidence="2" key="1">
    <citation type="submission" date="2022-11" db="UniProtKB">
        <authorList>
            <consortium name="WormBaseParasite"/>
        </authorList>
    </citation>
    <scope>IDENTIFICATION</scope>
</reference>